<evidence type="ECO:0000256" key="1">
    <source>
        <dbReference type="ARBA" id="ARBA00022679"/>
    </source>
</evidence>
<dbReference type="Gene3D" id="1.20.120.1760">
    <property type="match status" value="1"/>
</dbReference>
<dbReference type="GO" id="GO:0016020">
    <property type="term" value="C:membrane"/>
    <property type="evidence" value="ECO:0007669"/>
    <property type="project" value="InterPro"/>
</dbReference>
<reference evidence="3 4" key="1">
    <citation type="submission" date="2016-10" db="EMBL/GenBank/DDBJ databases">
        <authorList>
            <person name="de Groot N.N."/>
        </authorList>
    </citation>
    <scope>NUCLEOTIDE SEQUENCE [LARGE SCALE GENOMIC DNA]</scope>
    <source>
        <strain evidence="4">P4-7,KCTC 19426,CECT 7604</strain>
    </source>
</reference>
<dbReference type="OrthoDB" id="269185at2"/>
<gene>
    <name evidence="3" type="ORF">SAMN04515671_4020</name>
</gene>
<dbReference type="EMBL" id="LT629710">
    <property type="protein sequence ID" value="SDP39258.1"/>
    <property type="molecule type" value="Genomic_DNA"/>
</dbReference>
<accession>A0A1H0SDF4</accession>
<dbReference type="GO" id="GO:0016780">
    <property type="term" value="F:phosphotransferase activity, for other substituted phosphate groups"/>
    <property type="evidence" value="ECO:0007669"/>
    <property type="project" value="InterPro"/>
</dbReference>
<sequence length="195" mass="20234">MINGVATPKLSDVLTVPNAISAVGLALTVHGSRRADTGWGITETVAGRLLDLLDGKVARMLDQSSEFGAGIDAAFDKAGVLAIGINEWRGGIAPKPALLVIAAQNAVNLVATAVAKRLGGQEDLAPVVAGKAAMAYQNGALGAYAVSALFRRRNRAVSVIFRVIGDADTVIGTGWFGVKASRQYVSRALRLARAR</sequence>
<dbReference type="InterPro" id="IPR043130">
    <property type="entry name" value="CDP-OH_PTrfase_TM_dom"/>
</dbReference>
<dbReference type="PROSITE" id="PS00379">
    <property type="entry name" value="CDP_ALCOHOL_P_TRANSF"/>
    <property type="match status" value="1"/>
</dbReference>
<keyword evidence="4" id="KW-1185">Reference proteome</keyword>
<organism evidence="3 4">
    <name type="scientific">Nakamurella panacisegetis</name>
    <dbReference type="NCBI Taxonomy" id="1090615"/>
    <lineage>
        <taxon>Bacteria</taxon>
        <taxon>Bacillati</taxon>
        <taxon>Actinomycetota</taxon>
        <taxon>Actinomycetes</taxon>
        <taxon>Nakamurellales</taxon>
        <taxon>Nakamurellaceae</taxon>
        <taxon>Nakamurella</taxon>
    </lineage>
</organism>
<keyword evidence="1 2" id="KW-0808">Transferase</keyword>
<evidence type="ECO:0000256" key="2">
    <source>
        <dbReference type="RuleBase" id="RU003750"/>
    </source>
</evidence>
<dbReference type="InterPro" id="IPR000462">
    <property type="entry name" value="CDP-OH_P_trans"/>
</dbReference>
<evidence type="ECO:0000313" key="4">
    <source>
        <dbReference type="Proteomes" id="UP000198741"/>
    </source>
</evidence>
<name>A0A1H0SDF4_9ACTN</name>
<dbReference type="InterPro" id="IPR048254">
    <property type="entry name" value="CDP_ALCOHOL_P_TRANSF_CS"/>
</dbReference>
<dbReference type="Proteomes" id="UP000198741">
    <property type="component" value="Chromosome I"/>
</dbReference>
<protein>
    <submittedName>
        <fullName evidence="3">CDP-alcohol phosphatidyltransferase</fullName>
    </submittedName>
</protein>
<comment type="similarity">
    <text evidence="2">Belongs to the CDP-alcohol phosphatidyltransferase class-I family.</text>
</comment>
<dbReference type="GO" id="GO:0008654">
    <property type="term" value="P:phospholipid biosynthetic process"/>
    <property type="evidence" value="ECO:0007669"/>
    <property type="project" value="InterPro"/>
</dbReference>
<dbReference type="STRING" id="1090615.SAMN04515671_4020"/>
<dbReference type="Pfam" id="PF01066">
    <property type="entry name" value="CDP-OH_P_transf"/>
    <property type="match status" value="1"/>
</dbReference>
<proteinExistence type="inferred from homology"/>
<dbReference type="AlphaFoldDB" id="A0A1H0SDF4"/>
<evidence type="ECO:0000313" key="3">
    <source>
        <dbReference type="EMBL" id="SDP39258.1"/>
    </source>
</evidence>